<reference evidence="3 4" key="1">
    <citation type="submission" date="2024-04" db="EMBL/GenBank/DDBJ databases">
        <title>Phyllosticta paracitricarpa is synonymous to the EU quarantine fungus P. citricarpa based on phylogenomic analyses.</title>
        <authorList>
            <consortium name="Lawrence Berkeley National Laboratory"/>
            <person name="Van Ingen-Buijs V.A."/>
            <person name="Van Westerhoven A.C."/>
            <person name="Haridas S."/>
            <person name="Skiadas P."/>
            <person name="Martin F."/>
            <person name="Groenewald J.Z."/>
            <person name="Crous P.W."/>
            <person name="Seidl M.F."/>
        </authorList>
    </citation>
    <scope>NUCLEOTIDE SEQUENCE [LARGE SCALE GENOMIC DNA]</scope>
    <source>
        <strain evidence="3 4">CBS 122670</strain>
    </source>
</reference>
<accession>A0ABR1LC02</accession>
<dbReference type="Proteomes" id="UP001365128">
    <property type="component" value="Unassembled WGS sequence"/>
</dbReference>
<name>A0ABR1LC02_9PEZI</name>
<keyword evidence="4" id="KW-1185">Reference proteome</keyword>
<feature type="region of interest" description="Disordered" evidence="2">
    <location>
        <begin position="552"/>
        <end position="616"/>
    </location>
</feature>
<dbReference type="EMBL" id="JBBPDW010000048">
    <property type="protein sequence ID" value="KAK7532768.1"/>
    <property type="molecule type" value="Genomic_DNA"/>
</dbReference>
<protein>
    <submittedName>
        <fullName evidence="3">Uncharacterized protein</fullName>
    </submittedName>
</protein>
<evidence type="ECO:0000313" key="3">
    <source>
        <dbReference type="EMBL" id="KAK7532768.1"/>
    </source>
</evidence>
<organism evidence="3 4">
    <name type="scientific">Phyllosticta citricarpa</name>
    <dbReference type="NCBI Taxonomy" id="55181"/>
    <lineage>
        <taxon>Eukaryota</taxon>
        <taxon>Fungi</taxon>
        <taxon>Dikarya</taxon>
        <taxon>Ascomycota</taxon>
        <taxon>Pezizomycotina</taxon>
        <taxon>Dothideomycetes</taxon>
        <taxon>Dothideomycetes incertae sedis</taxon>
        <taxon>Botryosphaeriales</taxon>
        <taxon>Phyllostictaceae</taxon>
        <taxon>Phyllosticta</taxon>
    </lineage>
</organism>
<keyword evidence="1" id="KW-0175">Coiled coil</keyword>
<feature type="compositionally biased region" description="Polar residues" evidence="2">
    <location>
        <begin position="552"/>
        <end position="573"/>
    </location>
</feature>
<gene>
    <name evidence="3" type="ORF">IWX46DRAFT_584746</name>
</gene>
<comment type="caution">
    <text evidence="3">The sequence shown here is derived from an EMBL/GenBank/DDBJ whole genome shotgun (WGS) entry which is preliminary data.</text>
</comment>
<evidence type="ECO:0000256" key="2">
    <source>
        <dbReference type="SAM" id="MobiDB-lite"/>
    </source>
</evidence>
<evidence type="ECO:0000313" key="4">
    <source>
        <dbReference type="Proteomes" id="UP001365128"/>
    </source>
</evidence>
<proteinExistence type="predicted"/>
<feature type="coiled-coil region" evidence="1">
    <location>
        <begin position="91"/>
        <end position="118"/>
    </location>
</feature>
<sequence length="637" mass="70716">MDPLVLEIDLAVAKMQADGPPGAGAPGKLELQVLRNAMTHAQTARDDEMAKRAELERQTYETVLGKRLQALNCLEEGEKLLMRFVSSEDLLLELDAKVKESEQRNRILTEEVERLRTLLQENDEVYLAKIGFVGKKHAEEILIRLNADCSNVKELEHVQLCGDTFDGMKVSLTRPASRGKELVSWWSEALFRIATTLRDEAAAGNETCGARQHRTHLGGQARRKCANTDREKRVQLTKPRPHRQKWRGATGYEILRGQQMKWTQADRRIFCIYAARHQWCAADGEDDDDEIARPELEQLQKDIQVYTASWRLNEAIAAQLGQAVVYHLRRRVLDHFPTRNPSWPAWTCKWFLDPTWDGDMSPPGPLPSSPTPPLIAALASAWARQRQPDQQFIFAFLRRLDHDLDGDFGAREALVKLRRAVDAYIVANSKPRLVFCPSAPPSRPPVTAPTPPARVPAAKNSIFPVAEVYESAPAPALHVPAAKDSISPVVEVYVSAPASPCVPEAHNSISPVVEVYESAPAPPSPPPPPTSFPVLVACNSISPVVHFYESAPSNGDMDNSSEGSTYSTTATDGKNSRKDDFADSSSASDDSGDDGDGLWNPTNEEEPRQPWRSIFYAILNDATAPRDDSDASDLEWE</sequence>
<evidence type="ECO:0000256" key="1">
    <source>
        <dbReference type="SAM" id="Coils"/>
    </source>
</evidence>